<reference evidence="2 3" key="1">
    <citation type="journal article" date="2018" name="MBio">
        <title>Comparative Genomics Reveals the Core Gene Toolbox for the Fungus-Insect Symbiosis.</title>
        <authorList>
            <person name="Wang Y."/>
            <person name="Stata M."/>
            <person name="Wang W."/>
            <person name="Stajich J.E."/>
            <person name="White M.M."/>
            <person name="Moncalvo J.M."/>
        </authorList>
    </citation>
    <scope>NUCLEOTIDE SEQUENCE [LARGE SCALE GENOMIC DNA]</scope>
    <source>
        <strain evidence="2 3">SWE-8-4</strain>
    </source>
</reference>
<dbReference type="Proteomes" id="UP000245383">
    <property type="component" value="Unassembled WGS sequence"/>
</dbReference>
<accession>A0A2T9YTB0</accession>
<evidence type="ECO:0000256" key="1">
    <source>
        <dbReference type="SAM" id="MobiDB-lite"/>
    </source>
</evidence>
<organism evidence="2 3">
    <name type="scientific">Smittium simulii</name>
    <dbReference type="NCBI Taxonomy" id="133385"/>
    <lineage>
        <taxon>Eukaryota</taxon>
        <taxon>Fungi</taxon>
        <taxon>Fungi incertae sedis</taxon>
        <taxon>Zoopagomycota</taxon>
        <taxon>Kickxellomycotina</taxon>
        <taxon>Harpellomycetes</taxon>
        <taxon>Harpellales</taxon>
        <taxon>Legeriomycetaceae</taxon>
        <taxon>Smittium</taxon>
    </lineage>
</organism>
<sequence length="537" mass="60715">MEQLFEKLLLEISEPASKNTKKHYVSLSKQVYNTLLPTYSDLRFVPSFEQLLCPLDSDISEHNSGSTNHPSHTLTTPHCKILTADETSITADTRALVHVAGGPPKDRSTASTFLGNPQTQEYKPTDLSLLQLSADFGSSFNQILDYIVCKPESPCFFPIFNFLYVELLENATVNPTFLFSLAERFIFANNSPCDIIDQFSLSVGILAEFIAYYGHKNNLHIRCIMLLEKLKSKMPKDCFYVVDFWHLVELITVYNTAMPEDIPTKSQTKLRQVAVKKLELVSLIVFGDAYKYSSNKFASASFNPYCYFKSYTASHSAQNMDIDQTQINNEPIQQSQTESLGYPEFAQLYRNLDFCQALAVFDSHKLLFQSDGNLILARKALDAFSLFKLFQFSQIYSAVPLSRAKPILSISAYTTPQTCTNPVDGSVQVNASTVISELFKVVENSLVNITVTLKLQYLQYNSIKHTHQFAITSENYESKVKTIQSGKFSNNLDDYIMVFEKPKSQYFRNTLPNLSLESLSSFKFQADKISTRLISGL</sequence>
<feature type="compositionally biased region" description="Polar residues" evidence="1">
    <location>
        <begin position="109"/>
        <end position="119"/>
    </location>
</feature>
<keyword evidence="3" id="KW-1185">Reference proteome</keyword>
<gene>
    <name evidence="2" type="ORF">BB561_001737</name>
</gene>
<name>A0A2T9YTB0_9FUNG</name>
<dbReference type="EMBL" id="MBFR01000052">
    <property type="protein sequence ID" value="PVU95577.1"/>
    <property type="molecule type" value="Genomic_DNA"/>
</dbReference>
<protein>
    <submittedName>
        <fullName evidence="2">Uncharacterized protein</fullName>
    </submittedName>
</protein>
<feature type="region of interest" description="Disordered" evidence="1">
    <location>
        <begin position="100"/>
        <end position="119"/>
    </location>
</feature>
<proteinExistence type="predicted"/>
<evidence type="ECO:0000313" key="2">
    <source>
        <dbReference type="EMBL" id="PVU95577.1"/>
    </source>
</evidence>
<comment type="caution">
    <text evidence="2">The sequence shown here is derived from an EMBL/GenBank/DDBJ whole genome shotgun (WGS) entry which is preliminary data.</text>
</comment>
<dbReference type="AlphaFoldDB" id="A0A2T9YTB0"/>
<evidence type="ECO:0000313" key="3">
    <source>
        <dbReference type="Proteomes" id="UP000245383"/>
    </source>
</evidence>